<dbReference type="AlphaFoldDB" id="K2N0G3"/>
<evidence type="ECO:0000313" key="3">
    <source>
        <dbReference type="Proteomes" id="UP000007350"/>
    </source>
</evidence>
<comment type="caution">
    <text evidence="2">The sequence shown here is derived from an EMBL/GenBank/DDBJ whole genome shotgun (WGS) entry which is preliminary data.</text>
</comment>
<dbReference type="Proteomes" id="UP000007350">
    <property type="component" value="Unassembled WGS sequence"/>
</dbReference>
<feature type="region of interest" description="Disordered" evidence="1">
    <location>
        <begin position="51"/>
        <end position="96"/>
    </location>
</feature>
<name>K2N0G3_TRYCR</name>
<organism evidence="2 3">
    <name type="scientific">Trypanosoma cruzi marinkellei</name>
    <dbReference type="NCBI Taxonomy" id="85056"/>
    <lineage>
        <taxon>Eukaryota</taxon>
        <taxon>Discoba</taxon>
        <taxon>Euglenozoa</taxon>
        <taxon>Kinetoplastea</taxon>
        <taxon>Metakinetoplastina</taxon>
        <taxon>Trypanosomatida</taxon>
        <taxon>Trypanosomatidae</taxon>
        <taxon>Trypanosoma</taxon>
        <taxon>Schizotrypanum</taxon>
    </lineage>
</organism>
<gene>
    <name evidence="2" type="ORF">MOQ_003253</name>
</gene>
<evidence type="ECO:0000256" key="1">
    <source>
        <dbReference type="SAM" id="MobiDB-lite"/>
    </source>
</evidence>
<proteinExistence type="predicted"/>
<sequence length="472" mass="53250">MKEKGKQQRRPASRADGEPLRKELLKRLARESRKYLESMLEERLSNMHVSHVYDNLPGSGESRDGNNESEGLSNDTSAQRESSGQGSGPHLFSGGRIQKAPEFTQGMFPVEIVGDKNIERYRTNQFDKKAPAVHRDATLDHEQWLRLRECRIRRSAPFGDTPQRISPSPKTPDISYAKCEEKEVYISPIRKDHDECQAASINVTEIIPDMEMLDSRFLADGKVSGEPKSRPRLVKSDLGRPMLLSPSAECSPVKAHRVYSSLQPQKVKKPVLSSSPTPLRGVKAANEPVIFSPPPPLLSPCSLHSNARSCAVKKWVDQLREDAEAVQEALETLVSILDSRWWNKAAIAGKSSFIPAEVLEERKRCVEILTESGMLLDTEIPLNVVEHYHFTPDELRHTGEDDYSEEDDVAANSPSVVTACDTCREKREILRCIRVIGDGKTCLRYLVLLIEERKEEELQQYVKELRLLTTCE</sequence>
<keyword evidence="3" id="KW-1185">Reference proteome</keyword>
<protein>
    <submittedName>
        <fullName evidence="2">Uncharacterized protein</fullName>
    </submittedName>
</protein>
<evidence type="ECO:0000313" key="2">
    <source>
        <dbReference type="EMBL" id="EKF32880.1"/>
    </source>
</evidence>
<dbReference type="OrthoDB" id="266138at2759"/>
<reference evidence="2 3" key="1">
    <citation type="journal article" date="2012" name="BMC Genomics">
        <title>Comparative genomic analysis of human infective Trypanosoma cruzi lineages with the bat-restricted subspecies T. cruzi marinkellei.</title>
        <authorList>
            <person name="Franzen O."/>
            <person name="Talavera-Lopez C."/>
            <person name="Ochaya S."/>
            <person name="Butler C.E."/>
            <person name="Messenger L.A."/>
            <person name="Lewis M.D."/>
            <person name="Llewellyn M.S."/>
            <person name="Marinkelle C.J."/>
            <person name="Tyler K.M."/>
            <person name="Miles M.A."/>
            <person name="Andersson B."/>
        </authorList>
    </citation>
    <scope>NUCLEOTIDE SEQUENCE [LARGE SCALE GENOMIC DNA]</scope>
    <source>
        <strain evidence="2 3">B7</strain>
    </source>
</reference>
<dbReference type="EMBL" id="AHKC01009539">
    <property type="protein sequence ID" value="EKF32880.1"/>
    <property type="molecule type" value="Genomic_DNA"/>
</dbReference>
<feature type="compositionally biased region" description="Basic and acidic residues" evidence="1">
    <location>
        <begin position="13"/>
        <end position="25"/>
    </location>
</feature>
<feature type="region of interest" description="Disordered" evidence="1">
    <location>
        <begin position="1"/>
        <end position="25"/>
    </location>
</feature>
<accession>K2N0G3</accession>
<feature type="compositionally biased region" description="Polar residues" evidence="1">
    <location>
        <begin position="68"/>
        <end position="84"/>
    </location>
</feature>